<name>A0A2T3ZRI7_TRIHA</name>
<proteinExistence type="predicted"/>
<dbReference type="RefSeq" id="XP_024767097.1">
    <property type="nucleotide sequence ID" value="XM_024921383.1"/>
</dbReference>
<dbReference type="EMBL" id="KZ679727">
    <property type="protein sequence ID" value="PTB47420.1"/>
    <property type="molecule type" value="Genomic_DNA"/>
</dbReference>
<organism evidence="2 3">
    <name type="scientific">Trichoderma harzianum CBS 226.95</name>
    <dbReference type="NCBI Taxonomy" id="983964"/>
    <lineage>
        <taxon>Eukaryota</taxon>
        <taxon>Fungi</taxon>
        <taxon>Dikarya</taxon>
        <taxon>Ascomycota</taxon>
        <taxon>Pezizomycotina</taxon>
        <taxon>Sordariomycetes</taxon>
        <taxon>Hypocreomycetidae</taxon>
        <taxon>Hypocreales</taxon>
        <taxon>Hypocreaceae</taxon>
        <taxon>Trichoderma</taxon>
    </lineage>
</organism>
<dbReference type="GeneID" id="36629964"/>
<feature type="region of interest" description="Disordered" evidence="1">
    <location>
        <begin position="61"/>
        <end position="84"/>
    </location>
</feature>
<reference evidence="2 3" key="1">
    <citation type="submission" date="2016-07" db="EMBL/GenBank/DDBJ databases">
        <title>Multiple horizontal gene transfer events from other fungi enriched the ability of initially mycotrophic Trichoderma (Ascomycota) to feed on dead plant biomass.</title>
        <authorList>
            <consortium name="DOE Joint Genome Institute"/>
            <person name="Aerts A."/>
            <person name="Atanasova L."/>
            <person name="Chenthamara K."/>
            <person name="Zhang J."/>
            <person name="Grujic M."/>
            <person name="Henrissat B."/>
            <person name="Kuo A."/>
            <person name="Salamov A."/>
            <person name="Lipzen A."/>
            <person name="Labutti K."/>
            <person name="Barry K."/>
            <person name="Miao Y."/>
            <person name="Rahimi M.J."/>
            <person name="Shen Q."/>
            <person name="Grigoriev I.V."/>
            <person name="Kubicek C.P."/>
            <person name="Druzhinina I.S."/>
        </authorList>
    </citation>
    <scope>NUCLEOTIDE SEQUENCE [LARGE SCALE GENOMIC DNA]</scope>
    <source>
        <strain evidence="2 3">CBS 226.95</strain>
    </source>
</reference>
<feature type="compositionally biased region" description="Basic and acidic residues" evidence="1">
    <location>
        <begin position="71"/>
        <end position="84"/>
    </location>
</feature>
<accession>A0A2T3ZRI7</accession>
<evidence type="ECO:0000313" key="3">
    <source>
        <dbReference type="Proteomes" id="UP000241690"/>
    </source>
</evidence>
<evidence type="ECO:0000313" key="2">
    <source>
        <dbReference type="EMBL" id="PTB47420.1"/>
    </source>
</evidence>
<gene>
    <name evidence="2" type="ORF">M431DRAFT_553242</name>
</gene>
<protein>
    <submittedName>
        <fullName evidence="2">Uncharacterized protein</fullName>
    </submittedName>
</protein>
<dbReference type="AlphaFoldDB" id="A0A2T3ZRI7"/>
<keyword evidence="3" id="KW-1185">Reference proteome</keyword>
<dbReference type="Proteomes" id="UP000241690">
    <property type="component" value="Unassembled WGS sequence"/>
</dbReference>
<evidence type="ECO:0000256" key="1">
    <source>
        <dbReference type="SAM" id="MobiDB-lite"/>
    </source>
</evidence>
<sequence>MSNTDLNALGLCVEPGAGILICGYGECKHALSVRASHVTTYLWEKHKVPLEARKNLTKSLKTLNLQNSDRAPPRNDGSPEHPLL</sequence>